<dbReference type="KEGG" id="nve:5521984"/>
<keyword evidence="2" id="KW-0067">ATP-binding</keyword>
<protein>
    <recommendedName>
        <fullName evidence="3">Protein kinase domain-containing protein</fullName>
    </recommendedName>
</protein>
<dbReference type="PhylomeDB" id="A7RFY7"/>
<dbReference type="AlphaFoldDB" id="A7RFY7"/>
<organism evidence="4 5">
    <name type="scientific">Nematostella vectensis</name>
    <name type="common">Starlet sea anemone</name>
    <dbReference type="NCBI Taxonomy" id="45351"/>
    <lineage>
        <taxon>Eukaryota</taxon>
        <taxon>Metazoa</taxon>
        <taxon>Cnidaria</taxon>
        <taxon>Anthozoa</taxon>
        <taxon>Hexacorallia</taxon>
        <taxon>Actiniaria</taxon>
        <taxon>Edwardsiidae</taxon>
        <taxon>Nematostella</taxon>
    </lineage>
</organism>
<dbReference type="GO" id="GO:0005524">
    <property type="term" value="F:ATP binding"/>
    <property type="evidence" value="ECO:0007669"/>
    <property type="project" value="UniProtKB-KW"/>
</dbReference>
<dbReference type="Pfam" id="PF07714">
    <property type="entry name" value="PK_Tyr_Ser-Thr"/>
    <property type="match status" value="1"/>
</dbReference>
<proteinExistence type="predicted"/>
<evidence type="ECO:0000256" key="1">
    <source>
        <dbReference type="ARBA" id="ARBA00022741"/>
    </source>
</evidence>
<keyword evidence="1" id="KW-0547">Nucleotide-binding</keyword>
<dbReference type="InterPro" id="IPR011009">
    <property type="entry name" value="Kinase-like_dom_sf"/>
</dbReference>
<feature type="domain" description="Protein kinase" evidence="3">
    <location>
        <begin position="1"/>
        <end position="220"/>
    </location>
</feature>
<keyword evidence="5" id="KW-1185">Reference proteome</keyword>
<dbReference type="InterPro" id="IPR000719">
    <property type="entry name" value="Prot_kinase_dom"/>
</dbReference>
<dbReference type="eggNOG" id="KOG0197">
    <property type="taxonomic scope" value="Eukaryota"/>
</dbReference>
<dbReference type="InterPro" id="IPR008266">
    <property type="entry name" value="Tyr_kinase_AS"/>
</dbReference>
<dbReference type="OMA" id="WHEVFQE"/>
<evidence type="ECO:0000256" key="2">
    <source>
        <dbReference type="ARBA" id="ARBA00022840"/>
    </source>
</evidence>
<dbReference type="PROSITE" id="PS50011">
    <property type="entry name" value="PROTEIN_KINASE_DOM"/>
    <property type="match status" value="1"/>
</dbReference>
<dbReference type="FunFam" id="1.10.510.10:FF:000052">
    <property type="entry name" value="Tyrosine-protein kinase"/>
    <property type="match status" value="1"/>
</dbReference>
<evidence type="ECO:0000313" key="5">
    <source>
        <dbReference type="Proteomes" id="UP000001593"/>
    </source>
</evidence>
<dbReference type="HOGENOM" id="CLU_000288_7_40_1"/>
<dbReference type="InterPro" id="IPR001245">
    <property type="entry name" value="Ser-Thr/Tyr_kinase_cat_dom"/>
</dbReference>
<dbReference type="Proteomes" id="UP000001593">
    <property type="component" value="Unassembled WGS sequence"/>
</dbReference>
<sequence>MWRGTIPVAVKMMKDGAMSEEDFIEEAKVMKQFQHGNLVQLYGICSEKPIYIIQELMKGGCLLHYLRKSQFKLQSAEMTEMVRQVAAAMKYLESHNFIHRDLAARNCLIGENRTVKVADFGLARYVIDDEYTASEGTKFPIKWAAPEVILYSKFSSKSDVWAFGILAWEVYTGGKQPYPATNNTDVVQMVINGYRLEKPLRCPDAAYSTMRKCWHEVFQE</sequence>
<evidence type="ECO:0000259" key="3">
    <source>
        <dbReference type="PROSITE" id="PS50011"/>
    </source>
</evidence>
<dbReference type="EMBL" id="DS469508">
    <property type="protein sequence ID" value="EDO49804.1"/>
    <property type="molecule type" value="Genomic_DNA"/>
</dbReference>
<dbReference type="SMART" id="SM00219">
    <property type="entry name" value="TyrKc"/>
    <property type="match status" value="1"/>
</dbReference>
<dbReference type="InterPro" id="IPR020635">
    <property type="entry name" value="Tyr_kinase_cat_dom"/>
</dbReference>
<dbReference type="GO" id="GO:0004713">
    <property type="term" value="F:protein tyrosine kinase activity"/>
    <property type="evidence" value="ECO:0007669"/>
    <property type="project" value="InterPro"/>
</dbReference>
<evidence type="ECO:0000313" key="4">
    <source>
        <dbReference type="EMBL" id="EDO49804.1"/>
    </source>
</evidence>
<dbReference type="STRING" id="45351.A7RFY7"/>
<name>A7RFY7_NEMVE</name>
<dbReference type="InterPro" id="IPR050198">
    <property type="entry name" value="Non-receptor_tyrosine_kinases"/>
</dbReference>
<dbReference type="OrthoDB" id="28230at2759"/>
<accession>A7RFY7</accession>
<dbReference type="PIRSF" id="PIRSF000654">
    <property type="entry name" value="Integrin-linked_kinase"/>
    <property type="match status" value="1"/>
</dbReference>
<dbReference type="SMR" id="A7RFY7"/>
<dbReference type="Gene3D" id="1.10.510.10">
    <property type="entry name" value="Transferase(Phosphotransferase) domain 1"/>
    <property type="match status" value="1"/>
</dbReference>
<dbReference type="PANTHER" id="PTHR24418">
    <property type="entry name" value="TYROSINE-PROTEIN KINASE"/>
    <property type="match status" value="1"/>
</dbReference>
<reference evidence="4 5" key="1">
    <citation type="journal article" date="2007" name="Science">
        <title>Sea anemone genome reveals ancestral eumetazoan gene repertoire and genomic organization.</title>
        <authorList>
            <person name="Putnam N.H."/>
            <person name="Srivastava M."/>
            <person name="Hellsten U."/>
            <person name="Dirks B."/>
            <person name="Chapman J."/>
            <person name="Salamov A."/>
            <person name="Terry A."/>
            <person name="Shapiro H."/>
            <person name="Lindquist E."/>
            <person name="Kapitonov V.V."/>
            <person name="Jurka J."/>
            <person name="Genikhovich G."/>
            <person name="Grigoriev I.V."/>
            <person name="Lucas S.M."/>
            <person name="Steele R.E."/>
            <person name="Finnerty J.R."/>
            <person name="Technau U."/>
            <person name="Martindale M.Q."/>
            <person name="Rokhsar D.S."/>
        </authorList>
    </citation>
    <scope>NUCLEOTIDE SEQUENCE [LARGE SCALE GENOMIC DNA]</scope>
    <source>
        <strain evidence="5">CH2 X CH6</strain>
    </source>
</reference>
<dbReference type="SUPFAM" id="SSF56112">
    <property type="entry name" value="Protein kinase-like (PK-like)"/>
    <property type="match status" value="1"/>
</dbReference>
<dbReference type="InParanoid" id="A7RFY7"/>
<dbReference type="PRINTS" id="PR00109">
    <property type="entry name" value="TYRKINASE"/>
</dbReference>
<gene>
    <name evidence="4" type="ORF">NEMVEDRAFT_v1g196615</name>
</gene>
<dbReference type="PROSITE" id="PS00109">
    <property type="entry name" value="PROTEIN_KINASE_TYR"/>
    <property type="match status" value="1"/>
</dbReference>